<gene>
    <name evidence="1" type="ORF">PITC_056430</name>
</gene>
<reference evidence="1 2" key="1">
    <citation type="journal article" date="2015" name="Mol. Plant Microbe Interact.">
        <title>Genome, transcriptome, and functional analyses of Penicillium expansum provide new insights into secondary metabolism and pathogenicity.</title>
        <authorList>
            <person name="Ballester A.R."/>
            <person name="Marcet-Houben M."/>
            <person name="Levin E."/>
            <person name="Sela N."/>
            <person name="Selma-Lazaro C."/>
            <person name="Carmona L."/>
            <person name="Wisniewski M."/>
            <person name="Droby S."/>
            <person name="Gonzalez-Candelas L."/>
            <person name="Gabaldon T."/>
        </authorList>
    </citation>
    <scope>NUCLEOTIDE SEQUENCE [LARGE SCALE GENOMIC DNA]</scope>
    <source>
        <strain evidence="1 2">PHI-1</strain>
    </source>
</reference>
<dbReference type="Proteomes" id="UP000030104">
    <property type="component" value="Unassembled WGS sequence"/>
</dbReference>
<proteinExistence type="predicted"/>
<comment type="caution">
    <text evidence="1">The sequence shown here is derived from an EMBL/GenBank/DDBJ whole genome shotgun (WGS) entry which is preliminary data.</text>
</comment>
<organism evidence="1 2">
    <name type="scientific">Penicillium italicum</name>
    <name type="common">Blue mold</name>
    <dbReference type="NCBI Taxonomy" id="40296"/>
    <lineage>
        <taxon>Eukaryota</taxon>
        <taxon>Fungi</taxon>
        <taxon>Dikarya</taxon>
        <taxon>Ascomycota</taxon>
        <taxon>Pezizomycotina</taxon>
        <taxon>Eurotiomycetes</taxon>
        <taxon>Eurotiomycetidae</taxon>
        <taxon>Eurotiales</taxon>
        <taxon>Aspergillaceae</taxon>
        <taxon>Penicillium</taxon>
    </lineage>
</organism>
<evidence type="ECO:0000313" key="2">
    <source>
        <dbReference type="Proteomes" id="UP000030104"/>
    </source>
</evidence>
<dbReference type="AlphaFoldDB" id="A0A0A2KXW9"/>
<accession>A0A0A2KXW9</accession>
<dbReference type="HOGENOM" id="CLU_3392467_0_0_1"/>
<dbReference type="EMBL" id="JQGA01000867">
    <property type="protein sequence ID" value="KGO72657.1"/>
    <property type="molecule type" value="Genomic_DNA"/>
</dbReference>
<keyword evidence="2" id="KW-1185">Reference proteome</keyword>
<protein>
    <submittedName>
        <fullName evidence="1">Uncharacterized protein</fullName>
    </submittedName>
</protein>
<name>A0A0A2KXW9_PENIT</name>
<evidence type="ECO:0000313" key="1">
    <source>
        <dbReference type="EMBL" id="KGO72657.1"/>
    </source>
</evidence>
<sequence>MTLIHCGICSTGPGCSTIPTNLATQRPLNLPL</sequence>